<evidence type="ECO:0000256" key="1">
    <source>
        <dbReference type="SAM" id="MobiDB-lite"/>
    </source>
</evidence>
<sequence>MLKKLNEAGKKTGIRINRTKTHFMKNLWCEGGQTDLMVLLSRTTPHAYLGHSMNMAKKKNKAEEGEQHEPHPGFSTKPPIG</sequence>
<organism evidence="2 3">
    <name type="scientific">Parelaphostrongylus tenuis</name>
    <name type="common">Meningeal worm</name>
    <dbReference type="NCBI Taxonomy" id="148309"/>
    <lineage>
        <taxon>Eukaryota</taxon>
        <taxon>Metazoa</taxon>
        <taxon>Ecdysozoa</taxon>
        <taxon>Nematoda</taxon>
        <taxon>Chromadorea</taxon>
        <taxon>Rhabditida</taxon>
        <taxon>Rhabditina</taxon>
        <taxon>Rhabditomorpha</taxon>
        <taxon>Strongyloidea</taxon>
        <taxon>Metastrongylidae</taxon>
        <taxon>Parelaphostrongylus</taxon>
    </lineage>
</organism>
<name>A0AAD5MG31_PARTN</name>
<reference evidence="2" key="1">
    <citation type="submission" date="2021-06" db="EMBL/GenBank/DDBJ databases">
        <title>Parelaphostrongylus tenuis whole genome reference sequence.</title>
        <authorList>
            <person name="Garwood T.J."/>
            <person name="Larsen P.A."/>
            <person name="Fountain-Jones N.M."/>
            <person name="Garbe J.R."/>
            <person name="Macchietto M.G."/>
            <person name="Kania S.A."/>
            <person name="Gerhold R.W."/>
            <person name="Richards J.E."/>
            <person name="Wolf T.M."/>
        </authorList>
    </citation>
    <scope>NUCLEOTIDE SEQUENCE</scope>
    <source>
        <strain evidence="2">MNPRO001-30</strain>
        <tissue evidence="2">Meninges</tissue>
    </source>
</reference>
<evidence type="ECO:0000313" key="2">
    <source>
        <dbReference type="EMBL" id="KAJ1347119.1"/>
    </source>
</evidence>
<accession>A0AAD5MG31</accession>
<feature type="region of interest" description="Disordered" evidence="1">
    <location>
        <begin position="57"/>
        <end position="81"/>
    </location>
</feature>
<evidence type="ECO:0000313" key="3">
    <source>
        <dbReference type="Proteomes" id="UP001196413"/>
    </source>
</evidence>
<comment type="caution">
    <text evidence="2">The sequence shown here is derived from an EMBL/GenBank/DDBJ whole genome shotgun (WGS) entry which is preliminary data.</text>
</comment>
<dbReference type="EMBL" id="JAHQIW010000270">
    <property type="protein sequence ID" value="KAJ1347119.1"/>
    <property type="molecule type" value="Genomic_DNA"/>
</dbReference>
<keyword evidence="3" id="KW-1185">Reference proteome</keyword>
<dbReference type="AlphaFoldDB" id="A0AAD5MG31"/>
<dbReference type="Proteomes" id="UP001196413">
    <property type="component" value="Unassembled WGS sequence"/>
</dbReference>
<feature type="compositionally biased region" description="Basic and acidic residues" evidence="1">
    <location>
        <begin position="61"/>
        <end position="71"/>
    </location>
</feature>
<proteinExistence type="predicted"/>
<protein>
    <submittedName>
        <fullName evidence="2">Uncharacterized protein</fullName>
    </submittedName>
</protein>
<gene>
    <name evidence="2" type="ORF">KIN20_002081</name>
</gene>